<gene>
    <name evidence="2" type="ORF">OE88DRAFT_33640</name>
</gene>
<feature type="transmembrane region" description="Helical" evidence="1">
    <location>
        <begin position="135"/>
        <end position="159"/>
    </location>
</feature>
<accession>A0A5C3NKA3</accession>
<evidence type="ECO:0000256" key="1">
    <source>
        <dbReference type="SAM" id="Phobius"/>
    </source>
</evidence>
<keyword evidence="3" id="KW-1185">Reference proteome</keyword>
<dbReference type="Proteomes" id="UP000305948">
    <property type="component" value="Unassembled WGS sequence"/>
</dbReference>
<keyword evidence="1" id="KW-1133">Transmembrane helix</keyword>
<feature type="transmembrane region" description="Helical" evidence="1">
    <location>
        <begin position="165"/>
        <end position="184"/>
    </location>
</feature>
<protein>
    <submittedName>
        <fullName evidence="2">Uncharacterized protein</fullName>
    </submittedName>
</protein>
<proteinExistence type="predicted"/>
<keyword evidence="1" id="KW-0812">Transmembrane</keyword>
<evidence type="ECO:0000313" key="3">
    <source>
        <dbReference type="Proteomes" id="UP000305948"/>
    </source>
</evidence>
<dbReference type="EMBL" id="ML213503">
    <property type="protein sequence ID" value="TFK56568.1"/>
    <property type="molecule type" value="Genomic_DNA"/>
</dbReference>
<dbReference type="AlphaFoldDB" id="A0A5C3NKA3"/>
<organism evidence="2 3">
    <name type="scientific">Heliocybe sulcata</name>
    <dbReference type="NCBI Taxonomy" id="5364"/>
    <lineage>
        <taxon>Eukaryota</taxon>
        <taxon>Fungi</taxon>
        <taxon>Dikarya</taxon>
        <taxon>Basidiomycota</taxon>
        <taxon>Agaricomycotina</taxon>
        <taxon>Agaricomycetes</taxon>
        <taxon>Gloeophyllales</taxon>
        <taxon>Gloeophyllaceae</taxon>
        <taxon>Heliocybe</taxon>
    </lineage>
</organism>
<name>A0A5C3NKA3_9AGAM</name>
<evidence type="ECO:0000313" key="2">
    <source>
        <dbReference type="EMBL" id="TFK56568.1"/>
    </source>
</evidence>
<keyword evidence="1" id="KW-0472">Membrane</keyword>
<reference evidence="2 3" key="1">
    <citation type="journal article" date="2019" name="Nat. Ecol. Evol.">
        <title>Megaphylogeny resolves global patterns of mushroom evolution.</title>
        <authorList>
            <person name="Varga T."/>
            <person name="Krizsan K."/>
            <person name="Foldi C."/>
            <person name="Dima B."/>
            <person name="Sanchez-Garcia M."/>
            <person name="Sanchez-Ramirez S."/>
            <person name="Szollosi G.J."/>
            <person name="Szarkandi J.G."/>
            <person name="Papp V."/>
            <person name="Albert L."/>
            <person name="Andreopoulos W."/>
            <person name="Angelini C."/>
            <person name="Antonin V."/>
            <person name="Barry K.W."/>
            <person name="Bougher N.L."/>
            <person name="Buchanan P."/>
            <person name="Buyck B."/>
            <person name="Bense V."/>
            <person name="Catcheside P."/>
            <person name="Chovatia M."/>
            <person name="Cooper J."/>
            <person name="Damon W."/>
            <person name="Desjardin D."/>
            <person name="Finy P."/>
            <person name="Geml J."/>
            <person name="Haridas S."/>
            <person name="Hughes K."/>
            <person name="Justo A."/>
            <person name="Karasinski D."/>
            <person name="Kautmanova I."/>
            <person name="Kiss B."/>
            <person name="Kocsube S."/>
            <person name="Kotiranta H."/>
            <person name="LaButti K.M."/>
            <person name="Lechner B.E."/>
            <person name="Liimatainen K."/>
            <person name="Lipzen A."/>
            <person name="Lukacs Z."/>
            <person name="Mihaltcheva S."/>
            <person name="Morgado L.N."/>
            <person name="Niskanen T."/>
            <person name="Noordeloos M.E."/>
            <person name="Ohm R.A."/>
            <person name="Ortiz-Santana B."/>
            <person name="Ovrebo C."/>
            <person name="Racz N."/>
            <person name="Riley R."/>
            <person name="Savchenko A."/>
            <person name="Shiryaev A."/>
            <person name="Soop K."/>
            <person name="Spirin V."/>
            <person name="Szebenyi C."/>
            <person name="Tomsovsky M."/>
            <person name="Tulloss R.E."/>
            <person name="Uehling J."/>
            <person name="Grigoriev I.V."/>
            <person name="Vagvolgyi C."/>
            <person name="Papp T."/>
            <person name="Martin F.M."/>
            <person name="Miettinen O."/>
            <person name="Hibbett D.S."/>
            <person name="Nagy L.G."/>
        </authorList>
    </citation>
    <scope>NUCLEOTIDE SEQUENCE [LARGE SCALE GENOMIC DNA]</scope>
    <source>
        <strain evidence="2 3">OMC1185</strain>
    </source>
</reference>
<sequence length="218" mass="24323">MSSLRSLAPLVLPSSRVLVWPALMAMASRVPQPPRSCWRLPPAGRTLSGSPLLVIPRSKGGPLLLKRSRSPLRLMARPLTAQPMEPPTARLTAFRMTPLPKSCLSRSQLLLVRFLLLTISPRRSASRPEASRPSLLFTIPPTSLLAFVFVLSALALMWFQQVPSYIFSCRILGILLLFALRLSAPHLDSGLLFSDLHHHHYISNPVHFRLVRSIRAFC</sequence>